<evidence type="ECO:0000313" key="2">
    <source>
        <dbReference type="Proteomes" id="UP000075680"/>
    </source>
</evidence>
<name>A0A150HNB0_9GAMM</name>
<dbReference type="GO" id="GO:0004519">
    <property type="term" value="F:endonuclease activity"/>
    <property type="evidence" value="ECO:0007669"/>
    <property type="project" value="InterPro"/>
</dbReference>
<gene>
    <name evidence="1" type="ORF">AVENLUH5627_01975</name>
</gene>
<sequence length="288" mass="32664">MSLARAHYQKHSAKAAADSAAEFGTMQEQTFYELQLSQLNNDIHRLKNIQSMEAKIQLKQALVPTYLPYVEGIIEANKPVQDNVFMTVLVWCIDTGFYEKAVEMAEFALRHSMIMPDRFERKTATLVIEEISNAFLKKLKTNAEIDLPILWALETLLESEDIPKESLDMPDQVRAKLLVALAKGEIKEINAAITSNSGEIDDQLPEWVWHHANYAKERLERAIELDDRCNGKQDLKTLTSLLKKLPVPSDQVKPFEDEVQPTQQTEPLLNINGSQVVDDQGNLAFKTT</sequence>
<dbReference type="Pfam" id="PF05944">
    <property type="entry name" value="Phage_term_smal"/>
    <property type="match status" value="1"/>
</dbReference>
<dbReference type="GO" id="GO:0003677">
    <property type="term" value="F:DNA binding"/>
    <property type="evidence" value="ECO:0007669"/>
    <property type="project" value="InterPro"/>
</dbReference>
<dbReference type="RefSeq" id="WP_061518929.1">
    <property type="nucleotide sequence ID" value="NZ_JRUE01000178.1"/>
</dbReference>
<protein>
    <submittedName>
        <fullName evidence="1">Phage small terminase subunit</fullName>
    </submittedName>
</protein>
<dbReference type="InterPro" id="IPR010270">
    <property type="entry name" value="Phage_P2_GpM"/>
</dbReference>
<comment type="caution">
    <text evidence="1">The sequence shown here is derived from an EMBL/GenBank/DDBJ whole genome shotgun (WGS) entry which is preliminary data.</text>
</comment>
<proteinExistence type="predicted"/>
<dbReference type="EMBL" id="JRUE01000178">
    <property type="protein sequence ID" value="KXZ67915.1"/>
    <property type="molecule type" value="Genomic_DNA"/>
</dbReference>
<dbReference type="AlphaFoldDB" id="A0A150HNB0"/>
<accession>A0A150HNB0</accession>
<organism evidence="1 2">
    <name type="scientific">Acinetobacter venetianus</name>
    <dbReference type="NCBI Taxonomy" id="52133"/>
    <lineage>
        <taxon>Bacteria</taxon>
        <taxon>Pseudomonadati</taxon>
        <taxon>Pseudomonadota</taxon>
        <taxon>Gammaproteobacteria</taxon>
        <taxon>Moraxellales</taxon>
        <taxon>Moraxellaceae</taxon>
        <taxon>Acinetobacter</taxon>
    </lineage>
</organism>
<evidence type="ECO:0000313" key="1">
    <source>
        <dbReference type="EMBL" id="KXZ67915.1"/>
    </source>
</evidence>
<dbReference type="Proteomes" id="UP000075680">
    <property type="component" value="Unassembled WGS sequence"/>
</dbReference>
<dbReference type="PATRIC" id="fig|52133.18.peg.2049"/>
<reference evidence="1 2" key="1">
    <citation type="journal article" date="2016" name="Sci. Rep.">
        <title>Genomic and phenotypic characterization of the species Acinetobacter venetianus.</title>
        <authorList>
            <person name="Fondi M."/>
            <person name="Maida I."/>
            <person name="Perrin E."/>
            <person name="Orlandini V."/>
            <person name="La Torre L."/>
            <person name="Bosi E."/>
            <person name="Negroni A."/>
            <person name="Zanaroli G."/>
            <person name="Fava F."/>
            <person name="Decorosi F."/>
            <person name="Giovannetti L."/>
            <person name="Viti C."/>
            <person name="Vaneechoutte M."/>
            <person name="Dijkshoorn L."/>
            <person name="Fani R."/>
        </authorList>
    </citation>
    <scope>NUCLEOTIDE SEQUENCE [LARGE SCALE GENOMIC DNA]</scope>
    <source>
        <strain evidence="1 2">LUH5627</strain>
    </source>
</reference>